<protein>
    <submittedName>
        <fullName evidence="1">Competence protein ComFB</fullName>
    </submittedName>
</protein>
<keyword evidence="2" id="KW-1185">Reference proteome</keyword>
<reference evidence="2" key="1">
    <citation type="submission" date="2019-01" db="EMBL/GenBank/DDBJ databases">
        <title>Draft genomes of a novel of Sporanaerobacter strains.</title>
        <authorList>
            <person name="Ma S."/>
        </authorList>
    </citation>
    <scope>NUCLEOTIDE SEQUENCE [LARGE SCALE GENOMIC DNA]</scope>
    <source>
        <strain evidence="2">NJN-17</strain>
    </source>
</reference>
<organism evidence="1 2">
    <name type="scientific">Acidilutibacter cellobiosedens</name>
    <dbReference type="NCBI Taxonomy" id="2507161"/>
    <lineage>
        <taxon>Bacteria</taxon>
        <taxon>Bacillati</taxon>
        <taxon>Bacillota</taxon>
        <taxon>Tissierellia</taxon>
        <taxon>Tissierellales</taxon>
        <taxon>Acidilutibacteraceae</taxon>
        <taxon>Acidilutibacter</taxon>
    </lineage>
</organism>
<name>A0A410QCQ0_9FIRM</name>
<dbReference type="Pfam" id="PF10719">
    <property type="entry name" value="ComFB"/>
    <property type="match status" value="1"/>
</dbReference>
<dbReference type="Proteomes" id="UP000287969">
    <property type="component" value="Chromosome"/>
</dbReference>
<evidence type="ECO:0000313" key="1">
    <source>
        <dbReference type="EMBL" id="QAT61777.1"/>
    </source>
</evidence>
<accession>A0A410QCQ0</accession>
<dbReference type="AlphaFoldDB" id="A0A410QCQ0"/>
<dbReference type="RefSeq" id="WP_071138604.1">
    <property type="nucleotide sequence ID" value="NZ_CP035282.1"/>
</dbReference>
<evidence type="ECO:0000313" key="2">
    <source>
        <dbReference type="Proteomes" id="UP000287969"/>
    </source>
</evidence>
<dbReference type="EMBL" id="CP035282">
    <property type="protein sequence ID" value="QAT61777.1"/>
    <property type="molecule type" value="Genomic_DNA"/>
</dbReference>
<proteinExistence type="predicted"/>
<dbReference type="KEGG" id="spoa:EQM13_09335"/>
<sequence>MIKLHNLMEDEVEYIIDKLLKKRKDVCSCEKCRLDIEAISLNNLPPKYVVTKMGEIYERLDIMNFQFEADLVKEVEKAIQIVKDSPHHTDMER</sequence>
<dbReference type="OrthoDB" id="5616024at2"/>
<gene>
    <name evidence="1" type="ORF">EQM13_09335</name>
</gene>
<dbReference type="InterPro" id="IPR019657">
    <property type="entry name" value="ComFB"/>
</dbReference>